<evidence type="ECO:0000313" key="8">
    <source>
        <dbReference type="EMBL" id="KPV74179.1"/>
    </source>
</evidence>
<dbReference type="FunFam" id="3.40.1810.10:FF:000002">
    <property type="entry name" value="Serum response factor b"/>
    <property type="match status" value="1"/>
</dbReference>
<sequence length="581" mass="61088">MDASPAPASASPAPPPAPHAGPSSQPYLAQPGAFAQQPHANPSPVSPGAPLPDSQQQGGAPPPPTSLDYPSTSSSSLLPAVSVESPADSSSAPAANAPTTRSSTRPQRGAAPAIVAFDPTADGSDDDDDDDGAAPKKKQRTTARARGAAASTATVAGGGGGGAASGGSGSGAEGPGEAAGEGVDPDKGRRKIEIEYIQKKEKRHITFSKRKAGIMKKAYELATLTGTEVLLLVVSETGIVYTFTTTKFQPLVGANPDGSPSEGQRLIQRCLAVDPDEESTSNYISPPPDGPLLPLPPAAQKRPFEANSKQHGGQIALRTRQQRPRTKARPAPIVPPAPSGSSSLPTPTIHGAMDQMQQMPPSPHRVHPLNQAPPGSLADYPPSPGYGQPRSGMGSELPSPMHPPREYQDMMEHPGMNGRYAPSQAYPPPPALGYTHQLPNPNRPPHPLDPYPHPHHSPSSSPRQPRHLPPPPGHYQSAAPRSVQDPYAAQRAHYGEPPPGQEDMHMLSPQHQHLPPPPPHLQHMSNQPPPGMGLPQPPPELYMQHAPQQHQGGGPQGHPGQQQQQQGQMYDSGQQDTYMRR</sequence>
<feature type="compositionally biased region" description="Low complexity" evidence="6">
    <location>
        <begin position="144"/>
        <end position="155"/>
    </location>
</feature>
<feature type="compositionally biased region" description="Pro residues" evidence="6">
    <location>
        <begin position="441"/>
        <end position="451"/>
    </location>
</feature>
<feature type="compositionally biased region" description="Gly residues" evidence="6">
    <location>
        <begin position="156"/>
        <end position="179"/>
    </location>
</feature>
<dbReference type="Proteomes" id="UP000053890">
    <property type="component" value="Unassembled WGS sequence"/>
</dbReference>
<dbReference type="GO" id="GO:0046983">
    <property type="term" value="F:protein dimerization activity"/>
    <property type="evidence" value="ECO:0007669"/>
    <property type="project" value="InterPro"/>
</dbReference>
<dbReference type="OrthoDB" id="2284405at2759"/>
<dbReference type="PRINTS" id="PR00404">
    <property type="entry name" value="MADSDOMAIN"/>
</dbReference>
<dbReference type="InterPro" id="IPR036879">
    <property type="entry name" value="TF_MADSbox_sf"/>
</dbReference>
<gene>
    <name evidence="8" type="ORF">RHOBADRAFT_54032</name>
</gene>
<feature type="compositionally biased region" description="Low complexity" evidence="6">
    <location>
        <begin position="1"/>
        <end position="11"/>
    </location>
</feature>
<dbReference type="EMBL" id="KQ474080">
    <property type="protein sequence ID" value="KPV74179.1"/>
    <property type="molecule type" value="Genomic_DNA"/>
</dbReference>
<dbReference type="InterPro" id="IPR033897">
    <property type="entry name" value="SRF-like_MADS-box"/>
</dbReference>
<keyword evidence="2" id="KW-0805">Transcription regulation</keyword>
<dbReference type="GO" id="GO:0000981">
    <property type="term" value="F:DNA-binding transcription factor activity, RNA polymerase II-specific"/>
    <property type="evidence" value="ECO:0007669"/>
    <property type="project" value="InterPro"/>
</dbReference>
<name>A0A194S0W8_RHOGW</name>
<keyword evidence="5" id="KW-0539">Nucleus</keyword>
<protein>
    <recommendedName>
        <fullName evidence="7">MADS-box domain-containing protein</fullName>
    </recommendedName>
</protein>
<evidence type="ECO:0000256" key="2">
    <source>
        <dbReference type="ARBA" id="ARBA00023015"/>
    </source>
</evidence>
<keyword evidence="4" id="KW-0804">Transcription</keyword>
<dbReference type="STRING" id="578459.A0A194S0W8"/>
<dbReference type="OMA" id="RYMNDIF"/>
<dbReference type="GO" id="GO:0005634">
    <property type="term" value="C:nucleus"/>
    <property type="evidence" value="ECO:0007669"/>
    <property type="project" value="UniProtKB-SubCell"/>
</dbReference>
<evidence type="ECO:0000313" key="9">
    <source>
        <dbReference type="Proteomes" id="UP000053890"/>
    </source>
</evidence>
<evidence type="ECO:0000256" key="1">
    <source>
        <dbReference type="ARBA" id="ARBA00004123"/>
    </source>
</evidence>
<feature type="region of interest" description="Disordered" evidence="6">
    <location>
        <begin position="1"/>
        <end position="187"/>
    </location>
</feature>
<dbReference type="PANTHER" id="PTHR48019">
    <property type="entry name" value="SERUM RESPONSE FACTOR HOMOLOG"/>
    <property type="match status" value="1"/>
</dbReference>
<evidence type="ECO:0000256" key="6">
    <source>
        <dbReference type="SAM" id="MobiDB-lite"/>
    </source>
</evidence>
<keyword evidence="9" id="KW-1185">Reference proteome</keyword>
<feature type="compositionally biased region" description="Low complexity" evidence="6">
    <location>
        <begin position="558"/>
        <end position="568"/>
    </location>
</feature>
<dbReference type="PROSITE" id="PS00350">
    <property type="entry name" value="MADS_BOX_1"/>
    <property type="match status" value="1"/>
</dbReference>
<dbReference type="InterPro" id="IPR002100">
    <property type="entry name" value="TF_MADSbox"/>
</dbReference>
<feature type="compositionally biased region" description="Pro residues" evidence="6">
    <location>
        <begin position="527"/>
        <end position="540"/>
    </location>
</feature>
<dbReference type="AlphaFoldDB" id="A0A194S0W8"/>
<feature type="compositionally biased region" description="Low complexity" evidence="6">
    <location>
        <begin position="66"/>
        <end position="104"/>
    </location>
</feature>
<dbReference type="Pfam" id="PF00319">
    <property type="entry name" value="SRF-TF"/>
    <property type="match status" value="1"/>
</dbReference>
<feature type="region of interest" description="Disordered" evidence="6">
    <location>
        <begin position="277"/>
        <end position="581"/>
    </location>
</feature>
<reference evidence="8 9" key="1">
    <citation type="journal article" date="2015" name="Front. Microbiol.">
        <title>Genome sequence of the plant growth promoting endophytic yeast Rhodotorula graminis WP1.</title>
        <authorList>
            <person name="Firrincieli A."/>
            <person name="Otillar R."/>
            <person name="Salamov A."/>
            <person name="Schmutz J."/>
            <person name="Khan Z."/>
            <person name="Redman R.S."/>
            <person name="Fleck N.D."/>
            <person name="Lindquist E."/>
            <person name="Grigoriev I.V."/>
            <person name="Doty S.L."/>
        </authorList>
    </citation>
    <scope>NUCLEOTIDE SEQUENCE [LARGE SCALE GENOMIC DNA]</scope>
    <source>
        <strain evidence="8 9">WP1</strain>
    </source>
</reference>
<dbReference type="PROSITE" id="PS50066">
    <property type="entry name" value="MADS_BOX_2"/>
    <property type="match status" value="1"/>
</dbReference>
<dbReference type="GO" id="GO:0045944">
    <property type="term" value="P:positive regulation of transcription by RNA polymerase II"/>
    <property type="evidence" value="ECO:0007669"/>
    <property type="project" value="InterPro"/>
</dbReference>
<feature type="compositionally biased region" description="Polar residues" evidence="6">
    <location>
        <begin position="569"/>
        <end position="581"/>
    </location>
</feature>
<feature type="compositionally biased region" description="Pro residues" evidence="6">
    <location>
        <begin position="285"/>
        <end position="297"/>
    </location>
</feature>
<dbReference type="SUPFAM" id="SSF55455">
    <property type="entry name" value="SRF-like"/>
    <property type="match status" value="1"/>
</dbReference>
<evidence type="ECO:0000256" key="3">
    <source>
        <dbReference type="ARBA" id="ARBA00023125"/>
    </source>
</evidence>
<dbReference type="CDD" id="cd00266">
    <property type="entry name" value="MADS_SRF_like"/>
    <property type="match status" value="1"/>
</dbReference>
<dbReference type="GeneID" id="28977569"/>
<dbReference type="InterPro" id="IPR050142">
    <property type="entry name" value="MADS-box/MEF2_TF"/>
</dbReference>
<organism evidence="8 9">
    <name type="scientific">Rhodotorula graminis (strain WP1)</name>
    <dbReference type="NCBI Taxonomy" id="578459"/>
    <lineage>
        <taxon>Eukaryota</taxon>
        <taxon>Fungi</taxon>
        <taxon>Dikarya</taxon>
        <taxon>Basidiomycota</taxon>
        <taxon>Pucciniomycotina</taxon>
        <taxon>Microbotryomycetes</taxon>
        <taxon>Sporidiobolales</taxon>
        <taxon>Sporidiobolaceae</taxon>
        <taxon>Rhodotorula</taxon>
    </lineage>
</organism>
<keyword evidence="3" id="KW-0238">DNA-binding</keyword>
<feature type="compositionally biased region" description="Basic and acidic residues" evidence="6">
    <location>
        <begin position="403"/>
        <end position="412"/>
    </location>
</feature>
<dbReference type="SMART" id="SM00432">
    <property type="entry name" value="MADS"/>
    <property type="match status" value="1"/>
</dbReference>
<evidence type="ECO:0000256" key="5">
    <source>
        <dbReference type="ARBA" id="ARBA00023242"/>
    </source>
</evidence>
<proteinExistence type="predicted"/>
<dbReference type="GO" id="GO:0000987">
    <property type="term" value="F:cis-regulatory region sequence-specific DNA binding"/>
    <property type="evidence" value="ECO:0007669"/>
    <property type="project" value="InterPro"/>
</dbReference>
<accession>A0A194S0W8</accession>
<feature type="domain" description="MADS-box" evidence="7">
    <location>
        <begin position="187"/>
        <end position="247"/>
    </location>
</feature>
<feature type="compositionally biased region" description="Acidic residues" evidence="6">
    <location>
        <begin position="123"/>
        <end position="132"/>
    </location>
</feature>
<evidence type="ECO:0000259" key="7">
    <source>
        <dbReference type="PROSITE" id="PS50066"/>
    </source>
</evidence>
<comment type="subcellular location">
    <subcellularLocation>
        <location evidence="1">Nucleus</location>
    </subcellularLocation>
</comment>
<dbReference type="RefSeq" id="XP_018270228.1">
    <property type="nucleotide sequence ID" value="XM_018417121.1"/>
</dbReference>
<evidence type="ECO:0000256" key="4">
    <source>
        <dbReference type="ARBA" id="ARBA00023163"/>
    </source>
</evidence>
<dbReference type="Gene3D" id="3.40.1810.10">
    <property type="entry name" value="Transcription factor, MADS-box"/>
    <property type="match status" value="1"/>
</dbReference>